<gene>
    <name evidence="2" type="ORF">HYH03_009933</name>
</gene>
<evidence type="ECO:0000256" key="1">
    <source>
        <dbReference type="SAM" id="MobiDB-lite"/>
    </source>
</evidence>
<evidence type="ECO:0008006" key="4">
    <source>
        <dbReference type="Google" id="ProtNLM"/>
    </source>
</evidence>
<feature type="compositionally biased region" description="Pro residues" evidence="1">
    <location>
        <begin position="905"/>
        <end position="931"/>
    </location>
</feature>
<dbReference type="PANTHER" id="PTHR11804:SF79">
    <property type="entry name" value="MITOCHONDRIAL INTERMEDIATE PEPTIDASE"/>
    <property type="match status" value="1"/>
</dbReference>
<feature type="region of interest" description="Disordered" evidence="1">
    <location>
        <begin position="357"/>
        <end position="387"/>
    </location>
</feature>
<feature type="region of interest" description="Disordered" evidence="1">
    <location>
        <begin position="638"/>
        <end position="657"/>
    </location>
</feature>
<feature type="region of interest" description="Disordered" evidence="1">
    <location>
        <begin position="1014"/>
        <end position="1055"/>
    </location>
</feature>
<feature type="region of interest" description="Disordered" evidence="1">
    <location>
        <begin position="1108"/>
        <end position="1138"/>
    </location>
</feature>
<feature type="compositionally biased region" description="Low complexity" evidence="1">
    <location>
        <begin position="638"/>
        <end position="650"/>
    </location>
</feature>
<feature type="compositionally biased region" description="Low complexity" evidence="1">
    <location>
        <begin position="243"/>
        <end position="253"/>
    </location>
</feature>
<name>A0A836BX84_9CHLO</name>
<feature type="region of interest" description="Disordered" evidence="1">
    <location>
        <begin position="145"/>
        <end position="182"/>
    </location>
</feature>
<dbReference type="GO" id="GO:0006508">
    <property type="term" value="P:proteolysis"/>
    <property type="evidence" value="ECO:0007669"/>
    <property type="project" value="InterPro"/>
</dbReference>
<reference evidence="2" key="1">
    <citation type="journal article" date="2020" name="bioRxiv">
        <title>Comparative genomics of Chlamydomonas.</title>
        <authorList>
            <person name="Craig R.J."/>
            <person name="Hasan A.R."/>
            <person name="Ness R.W."/>
            <person name="Keightley P.D."/>
        </authorList>
    </citation>
    <scope>NUCLEOTIDE SEQUENCE</scope>
    <source>
        <strain evidence="2">CCAP 11/70</strain>
    </source>
</reference>
<organism evidence="2 3">
    <name type="scientific">Edaphochlamys debaryana</name>
    <dbReference type="NCBI Taxonomy" id="47281"/>
    <lineage>
        <taxon>Eukaryota</taxon>
        <taxon>Viridiplantae</taxon>
        <taxon>Chlorophyta</taxon>
        <taxon>core chlorophytes</taxon>
        <taxon>Chlorophyceae</taxon>
        <taxon>CS clade</taxon>
        <taxon>Chlamydomonadales</taxon>
        <taxon>Chlamydomonadales incertae sedis</taxon>
        <taxon>Edaphochlamys</taxon>
    </lineage>
</organism>
<dbReference type="PANTHER" id="PTHR11804">
    <property type="entry name" value="PROTEASE M3 THIMET OLIGOPEPTIDASE-RELATED"/>
    <property type="match status" value="1"/>
</dbReference>
<feature type="compositionally biased region" description="Low complexity" evidence="1">
    <location>
        <begin position="1030"/>
        <end position="1055"/>
    </location>
</feature>
<sequence length="1294" mass="127913">MCVVMGTPAPSAAAAHLGPGAEPPSEPGGASRIGLLGMPGWHQPSDLEPWASGVIAAASSLRGRIQAEPPGLRLLALLHDALLLLRGALRAPAYAADFHPHPGWRGAAAGALEALQAEQAELYGTPQLYDKLVAAEAALAALAEGSTQSDGSGQGPAQGSGQGAGQGPGQGSGQGSASGAAQGLRQDLAARLAAELATHPGLAAAGPGQWLQLCRLTLPHLRRHRDAAAAAAAAAASSAAAGAGPSAAASAGPGQAGPGPVPAGPGSDPWLGAALASCAQVLRRLAAGRPPLAPRLVLHPRQWEALAGWLPEAEAGAGAEAGTERGAEGEGEAEVGGEGAPVWLEWVDAADWLHEWRSGGAQGGGIGGGEEGSGESGGVSRPQQRRGRRVLHLYDGAPYLGLDEHLTEATDEALEFAQAVAAARAEAAAAAAASGSSSGSGSGSARGSAAERRGGGGGPGPAGWAPAAAASPAAQAAAAEAAGRLAVAALPPEAAWRILQLHPAEGVRWLAYHGGPLRQARAMLRVLDHLTALRAAAAEAAGAGCWADLVLGAGPGVGSGEGRGEGGEEASGSGRGGGREGGGGAGGGWGSAGSALGGRGAAVALLLQLGRGLKAYGDRELQSLQRWAAQPARLRSAATGSASAAGSLPPGSDPLDPWNLPHLLQAQAQGRALSRYDPGWGAAYADYFAPSALLQGSDVLCRRLFGLALRGPLPLGRGEMAGWAANAEDPGTAQDPGTIQDPGAGSDVVLKAALECCINGRQLGLLYIHLHDRLSEYPFTTLLRHGPVAAAAGQAAAAAGGAGAAAAGAGAAGGGVSSSGHQDPYGNLPVVLVRLPYRADPRSECGGPDSPYSLKAWVHELGHALHHLASAAAAPVTCASSLLPPSPPSSPSPASSSPASSSPASSPPSPASSPAPPPSPPPPRPPPPPPSLLALLDASALPLDLRELPSHLLEHALRCPPALAALARHGRLDCPLPPRDAARLVSQLETTFTATVTELQALVASALADQIMHAPPSHWPSAEGPGGRHAPSGAAWAADASAPGAGSQQSGPMDGLVAEAEGAGADASTAASVAAAAAAVAARAEASRPALRSHLAAFGRLCSLTGYHRGQPPPSSSSSPISNANVEQSEVDAGEEEAREGAVPLVLCGPDAVHHLEAAAVLGGGAYVYPAARLLAAATWRAYLQDDPWLSGAAAPGALPFPRPGPRPEPERGPGPGLWESGASGGGGGGGGGCSEGGWAVRRALLEAGAHAPGIDVLRGLLGREAFVACGGERARAWVPDLGADVFQDVDLLG</sequence>
<proteinExistence type="predicted"/>
<dbReference type="InterPro" id="IPR045090">
    <property type="entry name" value="Pept_M3A_M3B"/>
</dbReference>
<feature type="region of interest" description="Disordered" evidence="1">
    <location>
        <begin position="243"/>
        <end position="265"/>
    </location>
</feature>
<dbReference type="EMBL" id="JAEHOE010000050">
    <property type="protein sequence ID" value="KAG2491772.1"/>
    <property type="molecule type" value="Genomic_DNA"/>
</dbReference>
<feature type="region of interest" description="Disordered" evidence="1">
    <location>
        <begin position="432"/>
        <end position="467"/>
    </location>
</feature>
<protein>
    <recommendedName>
        <fullName evidence="4">Peptidase M3A/M3B catalytic domain-containing protein</fullName>
    </recommendedName>
</protein>
<dbReference type="GO" id="GO:0004222">
    <property type="term" value="F:metalloendopeptidase activity"/>
    <property type="evidence" value="ECO:0007669"/>
    <property type="project" value="InterPro"/>
</dbReference>
<feature type="compositionally biased region" description="Acidic residues" evidence="1">
    <location>
        <begin position="1129"/>
        <end position="1138"/>
    </location>
</feature>
<keyword evidence="3" id="KW-1185">Reference proteome</keyword>
<evidence type="ECO:0000313" key="2">
    <source>
        <dbReference type="EMBL" id="KAG2491772.1"/>
    </source>
</evidence>
<feature type="region of interest" description="Disordered" evidence="1">
    <location>
        <begin position="12"/>
        <end position="35"/>
    </location>
</feature>
<feature type="compositionally biased region" description="Gly residues" evidence="1">
    <location>
        <begin position="360"/>
        <end position="377"/>
    </location>
</feature>
<feature type="compositionally biased region" description="Gly residues" evidence="1">
    <location>
        <begin position="573"/>
        <end position="588"/>
    </location>
</feature>
<feature type="compositionally biased region" description="Gly residues" evidence="1">
    <location>
        <begin position="1223"/>
        <end position="1233"/>
    </location>
</feature>
<feature type="compositionally biased region" description="Gly residues" evidence="1">
    <location>
        <begin position="152"/>
        <end position="176"/>
    </location>
</feature>
<feature type="compositionally biased region" description="Low complexity" evidence="1">
    <location>
        <begin position="892"/>
        <end position="904"/>
    </location>
</feature>
<accession>A0A836BX84</accession>
<feature type="region of interest" description="Disordered" evidence="1">
    <location>
        <begin position="1195"/>
        <end position="1233"/>
    </location>
</feature>
<dbReference type="GO" id="GO:0006518">
    <property type="term" value="P:peptide metabolic process"/>
    <property type="evidence" value="ECO:0007669"/>
    <property type="project" value="TreeGrafter"/>
</dbReference>
<dbReference type="Gene3D" id="1.10.1370.40">
    <property type="match status" value="1"/>
</dbReference>
<evidence type="ECO:0000313" key="3">
    <source>
        <dbReference type="Proteomes" id="UP000612055"/>
    </source>
</evidence>
<feature type="region of interest" description="Disordered" evidence="1">
    <location>
        <begin position="559"/>
        <end position="588"/>
    </location>
</feature>
<dbReference type="Proteomes" id="UP000612055">
    <property type="component" value="Unassembled WGS sequence"/>
</dbReference>
<dbReference type="OrthoDB" id="552402at2759"/>
<comment type="caution">
    <text evidence="2">The sequence shown here is derived from an EMBL/GenBank/DDBJ whole genome shotgun (WGS) entry which is preliminary data.</text>
</comment>
<feature type="region of interest" description="Disordered" evidence="1">
    <location>
        <begin position="315"/>
        <end position="339"/>
    </location>
</feature>
<feature type="region of interest" description="Disordered" evidence="1">
    <location>
        <begin position="881"/>
        <end position="933"/>
    </location>
</feature>